<accession>A0A4Y2BCL1</accession>
<evidence type="ECO:0000256" key="1">
    <source>
        <dbReference type="SAM" id="MobiDB-lite"/>
    </source>
</evidence>
<gene>
    <name evidence="2" type="ORF">AVEN_179566_1</name>
</gene>
<proteinExistence type="predicted"/>
<feature type="region of interest" description="Disordered" evidence="1">
    <location>
        <begin position="88"/>
        <end position="115"/>
    </location>
</feature>
<reference evidence="2 3" key="1">
    <citation type="journal article" date="2019" name="Sci. Rep.">
        <title>Orb-weaving spider Araneus ventricosus genome elucidates the spidroin gene catalogue.</title>
        <authorList>
            <person name="Kono N."/>
            <person name="Nakamura H."/>
            <person name="Ohtoshi R."/>
            <person name="Moran D.A.P."/>
            <person name="Shinohara A."/>
            <person name="Yoshida Y."/>
            <person name="Fujiwara M."/>
            <person name="Mori M."/>
            <person name="Tomita M."/>
            <person name="Arakawa K."/>
        </authorList>
    </citation>
    <scope>NUCLEOTIDE SEQUENCE [LARGE SCALE GENOMIC DNA]</scope>
</reference>
<dbReference type="AlphaFoldDB" id="A0A4Y2BCL1"/>
<protein>
    <submittedName>
        <fullName evidence="2">Uncharacterized protein</fullName>
    </submittedName>
</protein>
<name>A0A4Y2BCL1_ARAVE</name>
<organism evidence="2 3">
    <name type="scientific">Araneus ventricosus</name>
    <name type="common">Orbweaver spider</name>
    <name type="synonym">Epeira ventricosa</name>
    <dbReference type="NCBI Taxonomy" id="182803"/>
    <lineage>
        <taxon>Eukaryota</taxon>
        <taxon>Metazoa</taxon>
        <taxon>Ecdysozoa</taxon>
        <taxon>Arthropoda</taxon>
        <taxon>Chelicerata</taxon>
        <taxon>Arachnida</taxon>
        <taxon>Araneae</taxon>
        <taxon>Araneomorphae</taxon>
        <taxon>Entelegynae</taxon>
        <taxon>Araneoidea</taxon>
        <taxon>Araneidae</taxon>
        <taxon>Araneus</taxon>
    </lineage>
</organism>
<comment type="caution">
    <text evidence="2">The sequence shown here is derived from an EMBL/GenBank/DDBJ whole genome shotgun (WGS) entry which is preliminary data.</text>
</comment>
<evidence type="ECO:0000313" key="3">
    <source>
        <dbReference type="Proteomes" id="UP000499080"/>
    </source>
</evidence>
<sequence>MTFIYIKILRSTTFPETETLWSHSNSERTKLKLLGISYKTPRLIQTPNFTIPLQRRFLTFPTKISHRVPPIHHLVGSERSTISAANDLESKNHLLDPPGYPSPERNRPHHPPVGAAGHFRIPNITHFYQNLRNLPADGSRFLVSAVSAIKCCRSKGSEMRRGVLRSVLVCLIDGNCLGHGNVAKDAFVRL</sequence>
<dbReference type="EMBL" id="BGPR01000067">
    <property type="protein sequence ID" value="GBL89778.1"/>
    <property type="molecule type" value="Genomic_DNA"/>
</dbReference>
<dbReference type="Proteomes" id="UP000499080">
    <property type="component" value="Unassembled WGS sequence"/>
</dbReference>
<keyword evidence="3" id="KW-1185">Reference proteome</keyword>
<evidence type="ECO:0000313" key="2">
    <source>
        <dbReference type="EMBL" id="GBL89778.1"/>
    </source>
</evidence>